<dbReference type="AlphaFoldDB" id="A0A7R8H2R7"/>
<reference evidence="2" key="1">
    <citation type="submission" date="2021-02" db="EMBL/GenBank/DDBJ databases">
        <authorList>
            <person name="Bekaert M."/>
        </authorList>
    </citation>
    <scope>NUCLEOTIDE SEQUENCE</scope>
    <source>
        <strain evidence="2">IoA-00</strain>
    </source>
</reference>
<evidence type="ECO:0000256" key="1">
    <source>
        <dbReference type="SAM" id="MobiDB-lite"/>
    </source>
</evidence>
<evidence type="ECO:0000313" key="2">
    <source>
        <dbReference type="EMBL" id="CAF2828706.1"/>
    </source>
</evidence>
<accession>A0A7R8H2R7</accession>
<evidence type="ECO:0000313" key="3">
    <source>
        <dbReference type="Proteomes" id="UP000675881"/>
    </source>
</evidence>
<proteinExistence type="predicted"/>
<dbReference type="Proteomes" id="UP000675881">
    <property type="component" value="Chromosome 13"/>
</dbReference>
<keyword evidence="3" id="KW-1185">Reference proteome</keyword>
<dbReference type="EMBL" id="HG994592">
    <property type="protein sequence ID" value="CAF2828706.1"/>
    <property type="molecule type" value="Genomic_DNA"/>
</dbReference>
<protein>
    <submittedName>
        <fullName evidence="2">(salmon louse) hypothetical protein</fullName>
    </submittedName>
</protein>
<gene>
    <name evidence="2" type="ORF">LSAA_4087</name>
</gene>
<sequence>MDQESSHSDPELNSFTPIHITEKWVWAESQTSTKMNKSWWPLRGTLGSKRRYHLSFGRDLMHKQRKNKIKITASISRGKRKVKSPSGSMKSNQREIFQGQFELEIESQN</sequence>
<name>A0A7R8H2R7_LEPSM</name>
<feature type="region of interest" description="Disordered" evidence="1">
    <location>
        <begin position="73"/>
        <end position="93"/>
    </location>
</feature>
<organism evidence="2 3">
    <name type="scientific">Lepeophtheirus salmonis</name>
    <name type="common">Salmon louse</name>
    <name type="synonym">Caligus salmonis</name>
    <dbReference type="NCBI Taxonomy" id="72036"/>
    <lineage>
        <taxon>Eukaryota</taxon>
        <taxon>Metazoa</taxon>
        <taxon>Ecdysozoa</taxon>
        <taxon>Arthropoda</taxon>
        <taxon>Crustacea</taxon>
        <taxon>Multicrustacea</taxon>
        <taxon>Hexanauplia</taxon>
        <taxon>Copepoda</taxon>
        <taxon>Siphonostomatoida</taxon>
        <taxon>Caligidae</taxon>
        <taxon>Lepeophtheirus</taxon>
    </lineage>
</organism>